<name>A0A9X6NA74_HYPEX</name>
<feature type="binding site" evidence="6">
    <location>
        <position position="348"/>
    </location>
    <ligand>
        <name>Zn(2+)</name>
        <dbReference type="ChEBI" id="CHEBI:29105"/>
    </ligand>
</feature>
<sequence>MSAEKFHVLASCSTSKARTGVLSLLHSDVETPIFMPVGTKGCMKGVLPEQLEQLNVQILLGNTYHLGLKPGPELLIKSGGLHKFMNWKRSILTDSGGFQMVSLLKLAEITEEGVQFESTYSSPASFASQKRSRSKKGSLTEPEPVVSDDETPPGAAKERLVLTPEKSMEIQNAIGADIIMQLDDVVSSTTTGPRVEEAMHRSVRWLQRCNEAHSRKSEQCLFPIVQGGLDTNLRRECITEMTKQQQQSVGFAIGGLSGGEEKSSFWKMVDVSTDHLPASKPRYVMGVGYAEDLVVCCALGADMFDCVFPTRTARFGCALVNTGQLNLRLKIYSKDFAPIDPNCVCLTCQKYTRAYLHHIVTDLPTSARLMSIHNIAYQMNLMRQIRESIKSGRFPEFVLNFMEERYPNGSAPAWIVDALATVNIRIHQQKPQHTPPHDDAADDADVHVIKHLKAGDR</sequence>
<dbReference type="NCBIfam" id="TIGR00449">
    <property type="entry name" value="tgt_general"/>
    <property type="match status" value="2"/>
</dbReference>
<evidence type="ECO:0000256" key="6">
    <source>
        <dbReference type="HAMAP-Rule" id="MF_03218"/>
    </source>
</evidence>
<feature type="region of interest" description="RNA binding" evidence="6">
    <location>
        <begin position="286"/>
        <end position="292"/>
    </location>
</feature>
<keyword evidence="5 6" id="KW-0862">Zinc</keyword>
<accession>A0A9X6NA74</accession>
<comment type="subunit">
    <text evidence="6">Heterodimer of a catalytic subunit and an accessory subunit.</text>
</comment>
<evidence type="ECO:0000256" key="1">
    <source>
        <dbReference type="ARBA" id="ARBA00022676"/>
    </source>
</evidence>
<dbReference type="SUPFAM" id="SSF51713">
    <property type="entry name" value="tRNA-guanine transglycosylase"/>
    <property type="match status" value="1"/>
</dbReference>
<comment type="cofactor">
    <cofactor evidence="6">
        <name>Zn(2+)</name>
        <dbReference type="ChEBI" id="CHEBI:29105"/>
    </cofactor>
</comment>
<dbReference type="Proteomes" id="UP000192578">
    <property type="component" value="Unassembled WGS sequence"/>
</dbReference>
<evidence type="ECO:0000256" key="2">
    <source>
        <dbReference type="ARBA" id="ARBA00022679"/>
    </source>
</evidence>
<feature type="active site" description="Proton acceptor" evidence="6">
    <location>
        <position position="94"/>
    </location>
</feature>
<feature type="domain" description="tRNA-guanine(15) transglycosylase-like" evidence="8">
    <location>
        <begin position="15"/>
        <end position="128"/>
    </location>
</feature>
<comment type="similarity">
    <text evidence="6">Belongs to the queuine tRNA-ribosyltransferase family.</text>
</comment>
<feature type="active site" description="Nucleophile" evidence="6">
    <location>
        <position position="305"/>
    </location>
</feature>
<dbReference type="PANTHER" id="PTHR43530:SF1">
    <property type="entry name" value="QUEUINE TRNA-RIBOSYLTRANSFERASE CATALYTIC SUBUNIT 1"/>
    <property type="match status" value="1"/>
</dbReference>
<comment type="caution">
    <text evidence="9">The sequence shown here is derived from an EMBL/GenBank/DDBJ whole genome shotgun (WGS) entry which is preliminary data.</text>
</comment>
<dbReference type="InterPro" id="IPR004803">
    <property type="entry name" value="TGT"/>
</dbReference>
<protein>
    <recommendedName>
        <fullName evidence="6">Queuine tRNA-ribosyltransferase catalytic subunit 1</fullName>
        <ecNumber evidence="6">2.4.2.64</ecNumber>
    </recommendedName>
    <alternativeName>
        <fullName evidence="6">Guanine insertion enzyme</fullName>
    </alternativeName>
    <alternativeName>
        <fullName evidence="6">tRNA-guanine transglycosylase</fullName>
    </alternativeName>
</protein>
<dbReference type="PANTHER" id="PTHR43530">
    <property type="entry name" value="QUEUINE TRNA-RIBOSYLTRANSFERASE CATALYTIC SUBUNIT 1"/>
    <property type="match status" value="1"/>
</dbReference>
<evidence type="ECO:0000256" key="4">
    <source>
        <dbReference type="ARBA" id="ARBA00022723"/>
    </source>
</evidence>
<dbReference type="Gene3D" id="3.20.20.105">
    <property type="entry name" value="Queuine tRNA-ribosyltransferase-like"/>
    <property type="match status" value="1"/>
</dbReference>
<dbReference type="OrthoDB" id="10249838at2759"/>
<feature type="binding site" evidence="6">
    <location>
        <position position="345"/>
    </location>
    <ligand>
        <name>Zn(2+)</name>
        <dbReference type="ChEBI" id="CHEBI:29105"/>
    </ligand>
</feature>
<dbReference type="InterPro" id="IPR036511">
    <property type="entry name" value="TGT-like_sf"/>
</dbReference>
<feature type="binding site" evidence="6">
    <location>
        <position position="226"/>
    </location>
    <ligand>
        <name>substrate</name>
    </ligand>
</feature>
<evidence type="ECO:0000259" key="8">
    <source>
        <dbReference type="Pfam" id="PF01702"/>
    </source>
</evidence>
<evidence type="ECO:0000256" key="5">
    <source>
        <dbReference type="ARBA" id="ARBA00022833"/>
    </source>
</evidence>
<evidence type="ECO:0000313" key="10">
    <source>
        <dbReference type="Proteomes" id="UP000192578"/>
    </source>
</evidence>
<comment type="catalytic activity">
    <reaction evidence="6">
        <text>guanosine(34) in tRNA + queuine = queuosine(34) in tRNA + guanine</text>
        <dbReference type="Rhea" id="RHEA:16633"/>
        <dbReference type="Rhea" id="RHEA-COMP:10341"/>
        <dbReference type="Rhea" id="RHEA-COMP:18571"/>
        <dbReference type="ChEBI" id="CHEBI:16235"/>
        <dbReference type="ChEBI" id="CHEBI:17433"/>
        <dbReference type="ChEBI" id="CHEBI:74269"/>
        <dbReference type="ChEBI" id="CHEBI:194431"/>
        <dbReference type="EC" id="2.4.2.64"/>
    </reaction>
</comment>
<evidence type="ECO:0000256" key="3">
    <source>
        <dbReference type="ARBA" id="ARBA00022694"/>
    </source>
</evidence>
<dbReference type="EC" id="2.4.2.64" evidence="6"/>
<feature type="region of interest" description="RNA binding; important for wobble base 34 recognition" evidence="6">
    <location>
        <begin position="310"/>
        <end position="314"/>
    </location>
</feature>
<keyword evidence="3 6" id="KW-0819">tRNA processing</keyword>
<keyword evidence="2 6" id="KW-0808">Transferase</keyword>
<feature type="binding site" evidence="6">
    <location>
        <position position="255"/>
    </location>
    <ligand>
        <name>substrate</name>
    </ligand>
</feature>
<evidence type="ECO:0000256" key="7">
    <source>
        <dbReference type="SAM" id="MobiDB-lite"/>
    </source>
</evidence>
<dbReference type="GO" id="GO:0006400">
    <property type="term" value="P:tRNA modification"/>
    <property type="evidence" value="ECO:0007669"/>
    <property type="project" value="InterPro"/>
</dbReference>
<feature type="domain" description="tRNA-guanine(15) transglycosylase-like" evidence="8">
    <location>
        <begin position="159"/>
        <end position="406"/>
    </location>
</feature>
<dbReference type="HAMAP" id="MF_00168">
    <property type="entry name" value="Q_tRNA_Tgt"/>
    <property type="match status" value="1"/>
</dbReference>
<feature type="binding site" evidence="6">
    <location>
        <position position="373"/>
    </location>
    <ligand>
        <name>Zn(2+)</name>
        <dbReference type="ChEBI" id="CHEBI:29105"/>
    </ligand>
</feature>
<comment type="subcellular location">
    <subcellularLocation>
        <location evidence="6">Cytoplasm</location>
    </subcellularLocation>
</comment>
<dbReference type="GO" id="GO:0008479">
    <property type="term" value="F:tRNA-guanosine(34) queuine transglycosylase activity"/>
    <property type="evidence" value="ECO:0007669"/>
    <property type="project" value="UniProtKB-UniRule"/>
</dbReference>
<keyword evidence="6" id="KW-0963">Cytoplasm</keyword>
<dbReference type="GO" id="GO:0046872">
    <property type="term" value="F:metal ion binding"/>
    <property type="evidence" value="ECO:0007669"/>
    <property type="project" value="UniProtKB-KW"/>
</dbReference>
<keyword evidence="10" id="KW-1185">Reference proteome</keyword>
<organism evidence="9 10">
    <name type="scientific">Hypsibius exemplaris</name>
    <name type="common">Freshwater tardigrade</name>
    <dbReference type="NCBI Taxonomy" id="2072580"/>
    <lineage>
        <taxon>Eukaryota</taxon>
        <taxon>Metazoa</taxon>
        <taxon>Ecdysozoa</taxon>
        <taxon>Tardigrada</taxon>
        <taxon>Eutardigrada</taxon>
        <taxon>Parachela</taxon>
        <taxon>Hypsibioidea</taxon>
        <taxon>Hypsibiidae</taxon>
        <taxon>Hypsibius</taxon>
    </lineage>
</organism>
<dbReference type="AlphaFoldDB" id="A0A9X6NA74"/>
<keyword evidence="4 6" id="KW-0479">Metal-binding</keyword>
<feature type="binding site" evidence="6">
    <location>
        <position position="343"/>
    </location>
    <ligand>
        <name>Zn(2+)</name>
        <dbReference type="ChEBI" id="CHEBI:29105"/>
    </ligand>
</feature>
<gene>
    <name evidence="9" type="ORF">BV898_14812</name>
</gene>
<feature type="region of interest" description="Disordered" evidence="7">
    <location>
        <begin position="125"/>
        <end position="155"/>
    </location>
</feature>
<proteinExistence type="inferred from homology"/>
<reference evidence="10" key="1">
    <citation type="submission" date="2017-01" db="EMBL/GenBank/DDBJ databases">
        <title>Comparative genomics of anhydrobiosis in the tardigrade Hypsibius dujardini.</title>
        <authorList>
            <person name="Yoshida Y."/>
            <person name="Koutsovoulos G."/>
            <person name="Laetsch D."/>
            <person name="Stevens L."/>
            <person name="Kumar S."/>
            <person name="Horikawa D."/>
            <person name="Ishino K."/>
            <person name="Komine S."/>
            <person name="Tomita M."/>
            <person name="Blaxter M."/>
            <person name="Arakawa K."/>
        </authorList>
    </citation>
    <scope>NUCLEOTIDE SEQUENCE [LARGE SCALE GENOMIC DNA]</scope>
    <source>
        <strain evidence="10">Z151</strain>
    </source>
</reference>
<feature type="binding site" evidence="6">
    <location>
        <position position="183"/>
    </location>
    <ligand>
        <name>substrate</name>
    </ligand>
</feature>
<feature type="binding site" evidence="6">
    <location>
        <begin position="94"/>
        <end position="98"/>
    </location>
    <ligand>
        <name>substrate</name>
    </ligand>
</feature>
<dbReference type="InterPro" id="IPR002616">
    <property type="entry name" value="tRNA_ribo_trans-like"/>
</dbReference>
<dbReference type="EMBL" id="MTYJ01000187">
    <property type="protein sequence ID" value="OWA50290.1"/>
    <property type="molecule type" value="Genomic_DNA"/>
</dbReference>
<evidence type="ECO:0000313" key="9">
    <source>
        <dbReference type="EMBL" id="OWA50290.1"/>
    </source>
</evidence>
<dbReference type="Pfam" id="PF01702">
    <property type="entry name" value="TGT"/>
    <property type="match status" value="2"/>
</dbReference>
<comment type="function">
    <text evidence="6">Catalytic subunit of the queuine tRNA-ribosyltransferase (TGT) that catalyzes the base-exchange of a guanine (G) residue with queuine (Q) at position 34 (anticodon wobble position) in tRNAs with GU(N) anticodons (tRNA-Asp, -Asn, -His and -Tyr), resulting in the hypermodified nucleoside queuosine (7-(((4,5-cis-dihydroxy-2-cyclopenten-1-yl)amino)methyl)-7-deazaguanosine). Catalysis occurs through a double-displacement mechanism. The nucleophile active site attacks the C1' of nucleotide 34 to detach the guanine base from the RNA, forming a covalent enzyme-RNA intermediate. The proton acceptor active site deprotonates the incoming queuine, allowing a nucleophilic attack on the C1' of the ribose to form the product.</text>
</comment>
<dbReference type="GO" id="GO:0005829">
    <property type="term" value="C:cytosol"/>
    <property type="evidence" value="ECO:0007669"/>
    <property type="project" value="TreeGrafter"/>
</dbReference>
<keyword evidence="1 6" id="KW-0328">Glycosyltransferase</keyword>